<dbReference type="PROSITE" id="PS50113">
    <property type="entry name" value="PAC"/>
    <property type="match status" value="1"/>
</dbReference>
<keyword evidence="6" id="KW-0547">Nucleotide-binding</keyword>
<dbReference type="Gene3D" id="1.10.287.130">
    <property type="match status" value="1"/>
</dbReference>
<dbReference type="Proteomes" id="UP000502706">
    <property type="component" value="Chromosome"/>
</dbReference>
<dbReference type="PANTHER" id="PTHR45339:SF1">
    <property type="entry name" value="HYBRID SIGNAL TRANSDUCTION HISTIDINE KINASE J"/>
    <property type="match status" value="1"/>
</dbReference>
<evidence type="ECO:0000256" key="5">
    <source>
        <dbReference type="ARBA" id="ARBA00022679"/>
    </source>
</evidence>
<evidence type="ECO:0000259" key="12">
    <source>
        <dbReference type="PROSITE" id="PS50113"/>
    </source>
</evidence>
<evidence type="ECO:0000256" key="6">
    <source>
        <dbReference type="ARBA" id="ARBA00022741"/>
    </source>
</evidence>
<dbReference type="CDD" id="cd00130">
    <property type="entry name" value="PAS"/>
    <property type="match status" value="1"/>
</dbReference>
<dbReference type="CDD" id="cd00082">
    <property type="entry name" value="HisKA"/>
    <property type="match status" value="1"/>
</dbReference>
<protein>
    <recommendedName>
        <fullName evidence="3">histidine kinase</fullName>
        <ecNumber evidence="3">2.7.13.3</ecNumber>
    </recommendedName>
</protein>
<keyword evidence="5" id="KW-0808">Transferase</keyword>
<reference evidence="13 14" key="1">
    <citation type="submission" date="2019-10" db="EMBL/GenBank/DDBJ databases">
        <title>Rubrobacter sp nov SCSIO 52915 isolated from a deep-sea sediment in the South China Sea.</title>
        <authorList>
            <person name="Chen R.W."/>
        </authorList>
    </citation>
    <scope>NUCLEOTIDE SEQUENCE [LARGE SCALE GENOMIC DNA]</scope>
    <source>
        <strain evidence="13 14">SCSIO 52915</strain>
    </source>
</reference>
<sequence length="389" mass="42809">MTFQDITHPEDLEADLDLVRRLVDGEIATYGLEKRYRHKDGHEVWILLNVSLVHGASGEPLYFISQIQDITSRRHVEETLRKNNALIQLIRTVATSSNEAATIEEAVQTCLDEVCSYTGWPLGLGYMRPPGEDGLEEALVSTGIWHADDPEGFAPFMRAMREIRFPTGVGLPGRVLAGGEAVWLPDVTEAENFPRAVMAREHGLKAAFAFPIRAGGEVVAVLEFFSTEAAEPDEALLAVMTEAGKQLGLVVERERAKGAMQEAREAAEAANRAKSDFLANMSHEIRTPMNGVIGMTELLMDTPLDPEQREFAETVRSSGENLLHIINDILDFSKIEAGKVRLEEISFDLTAVVEDLTGLLAERAHARAWSLSAPSNKTYPRTSSATRSA</sequence>
<feature type="domain" description="PAC" evidence="12">
    <location>
        <begin position="30"/>
        <end position="82"/>
    </location>
</feature>
<evidence type="ECO:0000256" key="3">
    <source>
        <dbReference type="ARBA" id="ARBA00012438"/>
    </source>
</evidence>
<evidence type="ECO:0000256" key="10">
    <source>
        <dbReference type="SAM" id="Coils"/>
    </source>
</evidence>
<evidence type="ECO:0000256" key="7">
    <source>
        <dbReference type="ARBA" id="ARBA00022777"/>
    </source>
</evidence>
<evidence type="ECO:0000259" key="11">
    <source>
        <dbReference type="PROSITE" id="PS50109"/>
    </source>
</evidence>
<keyword evidence="14" id="KW-1185">Reference proteome</keyword>
<dbReference type="InterPro" id="IPR003661">
    <property type="entry name" value="HisK_dim/P_dom"/>
</dbReference>
<dbReference type="RefSeq" id="WP_166397960.1">
    <property type="nucleotide sequence ID" value="NZ_CP045121.1"/>
</dbReference>
<evidence type="ECO:0000256" key="2">
    <source>
        <dbReference type="ARBA" id="ARBA00004236"/>
    </source>
</evidence>
<evidence type="ECO:0000256" key="4">
    <source>
        <dbReference type="ARBA" id="ARBA00022553"/>
    </source>
</evidence>
<keyword evidence="8" id="KW-0067">ATP-binding</keyword>
<dbReference type="GO" id="GO:0005886">
    <property type="term" value="C:plasma membrane"/>
    <property type="evidence" value="ECO:0007669"/>
    <property type="project" value="UniProtKB-SubCell"/>
</dbReference>
<dbReference type="GO" id="GO:0005524">
    <property type="term" value="F:ATP binding"/>
    <property type="evidence" value="ECO:0007669"/>
    <property type="project" value="UniProtKB-KW"/>
</dbReference>
<keyword evidence="10" id="KW-0175">Coiled coil</keyword>
<evidence type="ECO:0000256" key="9">
    <source>
        <dbReference type="ARBA" id="ARBA00023012"/>
    </source>
</evidence>
<evidence type="ECO:0000256" key="1">
    <source>
        <dbReference type="ARBA" id="ARBA00000085"/>
    </source>
</evidence>
<evidence type="ECO:0000313" key="14">
    <source>
        <dbReference type="Proteomes" id="UP000502706"/>
    </source>
</evidence>
<dbReference type="Gene3D" id="3.30.450.40">
    <property type="match status" value="1"/>
</dbReference>
<dbReference type="InterPro" id="IPR000014">
    <property type="entry name" value="PAS"/>
</dbReference>
<dbReference type="SMART" id="SM00086">
    <property type="entry name" value="PAC"/>
    <property type="match status" value="1"/>
</dbReference>
<dbReference type="EC" id="2.7.13.3" evidence="3"/>
<dbReference type="PANTHER" id="PTHR45339">
    <property type="entry name" value="HYBRID SIGNAL TRANSDUCTION HISTIDINE KINASE J"/>
    <property type="match status" value="1"/>
</dbReference>
<dbReference type="FunFam" id="1.10.287.130:FF:000002">
    <property type="entry name" value="Two-component osmosensing histidine kinase"/>
    <property type="match status" value="1"/>
</dbReference>
<keyword evidence="7" id="KW-0418">Kinase</keyword>
<dbReference type="PROSITE" id="PS50109">
    <property type="entry name" value="HIS_KIN"/>
    <property type="match status" value="1"/>
</dbReference>
<feature type="domain" description="Histidine kinase" evidence="11">
    <location>
        <begin position="280"/>
        <end position="372"/>
    </location>
</feature>
<dbReference type="InterPro" id="IPR005467">
    <property type="entry name" value="His_kinase_dom"/>
</dbReference>
<gene>
    <name evidence="13" type="ORF">GBA65_19170</name>
</gene>
<dbReference type="InterPro" id="IPR000700">
    <property type="entry name" value="PAS-assoc_C"/>
</dbReference>
<organism evidence="13 14">
    <name type="scientific">Rubrobacter marinus</name>
    <dbReference type="NCBI Taxonomy" id="2653852"/>
    <lineage>
        <taxon>Bacteria</taxon>
        <taxon>Bacillati</taxon>
        <taxon>Actinomycetota</taxon>
        <taxon>Rubrobacteria</taxon>
        <taxon>Rubrobacterales</taxon>
        <taxon>Rubrobacteraceae</taxon>
        <taxon>Rubrobacter</taxon>
    </lineage>
</organism>
<dbReference type="SMART" id="SM00065">
    <property type="entry name" value="GAF"/>
    <property type="match status" value="1"/>
</dbReference>
<comment type="subcellular location">
    <subcellularLocation>
        <location evidence="2">Cell membrane</location>
    </subcellularLocation>
</comment>
<dbReference type="InterPro" id="IPR001610">
    <property type="entry name" value="PAC"/>
</dbReference>
<dbReference type="InterPro" id="IPR013655">
    <property type="entry name" value="PAS_fold_3"/>
</dbReference>
<dbReference type="KEGG" id="rmar:GBA65_19170"/>
<dbReference type="InterPro" id="IPR003018">
    <property type="entry name" value="GAF"/>
</dbReference>
<dbReference type="Pfam" id="PF00512">
    <property type="entry name" value="HisKA"/>
    <property type="match status" value="1"/>
</dbReference>
<proteinExistence type="predicted"/>
<evidence type="ECO:0000256" key="8">
    <source>
        <dbReference type="ARBA" id="ARBA00022840"/>
    </source>
</evidence>
<dbReference type="InterPro" id="IPR029016">
    <property type="entry name" value="GAF-like_dom_sf"/>
</dbReference>
<dbReference type="Pfam" id="PF08447">
    <property type="entry name" value="PAS_3"/>
    <property type="match status" value="1"/>
</dbReference>
<evidence type="ECO:0000313" key="13">
    <source>
        <dbReference type="EMBL" id="QIN80289.1"/>
    </source>
</evidence>
<dbReference type="InterPro" id="IPR035965">
    <property type="entry name" value="PAS-like_dom_sf"/>
</dbReference>
<dbReference type="NCBIfam" id="TIGR00229">
    <property type="entry name" value="sensory_box"/>
    <property type="match status" value="1"/>
</dbReference>
<dbReference type="SUPFAM" id="SSF55785">
    <property type="entry name" value="PYP-like sensor domain (PAS domain)"/>
    <property type="match status" value="1"/>
</dbReference>
<dbReference type="GO" id="GO:0000155">
    <property type="term" value="F:phosphorelay sensor kinase activity"/>
    <property type="evidence" value="ECO:0007669"/>
    <property type="project" value="InterPro"/>
</dbReference>
<dbReference type="EMBL" id="CP045121">
    <property type="protein sequence ID" value="QIN80289.1"/>
    <property type="molecule type" value="Genomic_DNA"/>
</dbReference>
<feature type="coiled-coil region" evidence="10">
    <location>
        <begin position="253"/>
        <end position="280"/>
    </location>
</feature>
<comment type="catalytic activity">
    <reaction evidence="1">
        <text>ATP + protein L-histidine = ADP + protein N-phospho-L-histidine.</text>
        <dbReference type="EC" id="2.7.13.3"/>
    </reaction>
</comment>
<dbReference type="AlphaFoldDB" id="A0A6G8Q1D1"/>
<dbReference type="SUPFAM" id="SSF55781">
    <property type="entry name" value="GAF domain-like"/>
    <property type="match status" value="1"/>
</dbReference>
<dbReference type="SUPFAM" id="SSF47384">
    <property type="entry name" value="Homodimeric domain of signal transducing histidine kinase"/>
    <property type="match status" value="1"/>
</dbReference>
<keyword evidence="4" id="KW-0597">Phosphoprotein</keyword>
<dbReference type="Gene3D" id="3.30.450.20">
    <property type="entry name" value="PAS domain"/>
    <property type="match status" value="1"/>
</dbReference>
<dbReference type="SMART" id="SM00388">
    <property type="entry name" value="HisKA"/>
    <property type="match status" value="1"/>
</dbReference>
<keyword evidence="9" id="KW-0902">Two-component regulatory system</keyword>
<dbReference type="Pfam" id="PF13185">
    <property type="entry name" value="GAF_2"/>
    <property type="match status" value="1"/>
</dbReference>
<dbReference type="InterPro" id="IPR036097">
    <property type="entry name" value="HisK_dim/P_sf"/>
</dbReference>
<accession>A0A6G8Q1D1</accession>
<name>A0A6G8Q1D1_9ACTN</name>